<dbReference type="InterPro" id="IPR015943">
    <property type="entry name" value="WD40/YVTN_repeat-like_dom_sf"/>
</dbReference>
<dbReference type="InterPro" id="IPR019775">
    <property type="entry name" value="WD40_repeat_CS"/>
</dbReference>
<evidence type="ECO:0000256" key="4">
    <source>
        <dbReference type="PROSITE-ProRule" id="PRU00221"/>
    </source>
</evidence>
<evidence type="ECO:0000256" key="3">
    <source>
        <dbReference type="ARBA" id="ARBA00022737"/>
    </source>
</evidence>
<dbReference type="GO" id="GO:0006364">
    <property type="term" value="P:rRNA processing"/>
    <property type="evidence" value="ECO:0007669"/>
    <property type="project" value="InterPro"/>
</dbReference>
<feature type="compositionally biased region" description="Basic residues" evidence="5">
    <location>
        <begin position="166"/>
        <end position="183"/>
    </location>
</feature>
<keyword evidence="3" id="KW-0677">Repeat</keyword>
<dbReference type="Gene3D" id="2.130.10.10">
    <property type="entry name" value="YVTN repeat-like/Quinoprotein amine dehydrogenase"/>
    <property type="match status" value="1"/>
</dbReference>
<dbReference type="PROSITE" id="PS50082">
    <property type="entry name" value="WD_REPEATS_2"/>
    <property type="match status" value="1"/>
</dbReference>
<evidence type="ECO:0000256" key="5">
    <source>
        <dbReference type="SAM" id="MobiDB-lite"/>
    </source>
</evidence>
<keyword evidence="7" id="KW-1185">Reference proteome</keyword>
<keyword evidence="2 4" id="KW-0853">WD repeat</keyword>
<organism evidence="6 7">
    <name type="scientific">Bugula neritina</name>
    <name type="common">Brown bryozoan</name>
    <name type="synonym">Sertularia neritina</name>
    <dbReference type="NCBI Taxonomy" id="10212"/>
    <lineage>
        <taxon>Eukaryota</taxon>
        <taxon>Metazoa</taxon>
        <taxon>Spiralia</taxon>
        <taxon>Lophotrochozoa</taxon>
        <taxon>Bryozoa</taxon>
        <taxon>Gymnolaemata</taxon>
        <taxon>Cheilostomatida</taxon>
        <taxon>Flustrina</taxon>
        <taxon>Buguloidea</taxon>
        <taxon>Bugulidae</taxon>
        <taxon>Bugula</taxon>
    </lineage>
</organism>
<dbReference type="AlphaFoldDB" id="A0A7J7K529"/>
<dbReference type="PROSITE" id="PS00678">
    <property type="entry name" value="WD_REPEATS_1"/>
    <property type="match status" value="1"/>
</dbReference>
<comment type="caution">
    <text evidence="6">The sequence shown here is derived from an EMBL/GenBank/DDBJ whole genome shotgun (WGS) entry which is preliminary data.</text>
</comment>
<keyword evidence="1" id="KW-0597">Phosphoprotein</keyword>
<protein>
    <submittedName>
        <fullName evidence="6">PWP1</fullName>
    </submittedName>
</protein>
<name>A0A7J7K529_BUGNE</name>
<dbReference type="OrthoDB" id="361494at2759"/>
<sequence>MSLLSLLLQASDDSGHVFYMDSRKETLPVFTLRAHESALTELTQCRSYDGRLATVAMDAALKIWDTRKGNPNCGGLTCVAPCPEANSILVLGSKKCLTIYDLQTSSQVRKHFGDPKIPETNTSVDEAMDGLTLNTMESDEDELNEYLGNISETVTKSKTASLSQANRKKRKPSEKIRKLVAKL</sequence>
<evidence type="ECO:0000313" key="6">
    <source>
        <dbReference type="EMBL" id="KAF6032686.1"/>
    </source>
</evidence>
<dbReference type="PANTHER" id="PTHR14091:SF0">
    <property type="entry name" value="PERIODIC TRYPTOPHAN PROTEIN 1 HOMOLOG"/>
    <property type="match status" value="1"/>
</dbReference>
<evidence type="ECO:0000256" key="1">
    <source>
        <dbReference type="ARBA" id="ARBA00022553"/>
    </source>
</evidence>
<evidence type="ECO:0000256" key="2">
    <source>
        <dbReference type="ARBA" id="ARBA00022574"/>
    </source>
</evidence>
<reference evidence="6" key="1">
    <citation type="submission" date="2020-06" db="EMBL/GenBank/DDBJ databases">
        <title>Draft genome of Bugula neritina, a colonial animal packing powerful symbionts and potential medicines.</title>
        <authorList>
            <person name="Rayko M."/>
        </authorList>
    </citation>
    <scope>NUCLEOTIDE SEQUENCE [LARGE SCALE GENOMIC DNA]</scope>
    <source>
        <strain evidence="6">Kwan_BN1</strain>
    </source>
</reference>
<dbReference type="Proteomes" id="UP000593567">
    <property type="component" value="Unassembled WGS sequence"/>
</dbReference>
<proteinExistence type="predicted"/>
<dbReference type="EMBL" id="VXIV02001490">
    <property type="protein sequence ID" value="KAF6032686.1"/>
    <property type="molecule type" value="Genomic_DNA"/>
</dbReference>
<gene>
    <name evidence="6" type="ORF">EB796_009027</name>
</gene>
<dbReference type="SUPFAM" id="SSF50978">
    <property type="entry name" value="WD40 repeat-like"/>
    <property type="match status" value="1"/>
</dbReference>
<dbReference type="InterPro" id="IPR001680">
    <property type="entry name" value="WD40_rpt"/>
</dbReference>
<accession>A0A7J7K529</accession>
<dbReference type="InterPro" id="IPR044285">
    <property type="entry name" value="PWP1"/>
</dbReference>
<feature type="repeat" description="WD" evidence="4">
    <location>
        <begin position="32"/>
        <end position="70"/>
    </location>
</feature>
<dbReference type="PANTHER" id="PTHR14091">
    <property type="entry name" value="PERIODIC TRYPTOPHAN PROTEIN 1"/>
    <property type="match status" value="1"/>
</dbReference>
<feature type="region of interest" description="Disordered" evidence="5">
    <location>
        <begin position="157"/>
        <end position="183"/>
    </location>
</feature>
<evidence type="ECO:0000313" key="7">
    <source>
        <dbReference type="Proteomes" id="UP000593567"/>
    </source>
</evidence>
<dbReference type="GO" id="GO:0005634">
    <property type="term" value="C:nucleus"/>
    <property type="evidence" value="ECO:0007669"/>
    <property type="project" value="TreeGrafter"/>
</dbReference>
<dbReference type="InterPro" id="IPR036322">
    <property type="entry name" value="WD40_repeat_dom_sf"/>
</dbReference>